<dbReference type="GO" id="GO:0005975">
    <property type="term" value="P:carbohydrate metabolic process"/>
    <property type="evidence" value="ECO:0007669"/>
    <property type="project" value="InterPro"/>
</dbReference>
<dbReference type="RefSeq" id="WP_139337986.1">
    <property type="nucleotide sequence ID" value="NZ_FTNF01000007.1"/>
</dbReference>
<keyword evidence="2" id="KW-0812">Transmembrane</keyword>
<protein>
    <submittedName>
        <fullName evidence="4">Cellulose binding domain-containing protein</fullName>
    </submittedName>
</protein>
<keyword evidence="2" id="KW-1133">Transmembrane helix</keyword>
<name>A0A1N6YVS3_9ACTN</name>
<sequence>MPASPPQPRRTVAIIVLDRIVALAASARRTVIDRSTGSRAARIAVLASLTVLVATAIPVVLVLRTPERLAPVALDPPAAPGPAAAPEPGTPGAEARPATSVAPTPSRPAGTASPSTATPSSAAVTTSAPAPAPLRAEFAIDESALLSYRATIDISNPGTVPAPDWTLVVTLPRESLKVTAVTGARVTHDGATWTFAPDGGGQVPGRGSVQVTFRVAGALVSAAPTACTIDDTACTGLPG</sequence>
<evidence type="ECO:0000313" key="4">
    <source>
        <dbReference type="EMBL" id="SIR18723.1"/>
    </source>
</evidence>
<evidence type="ECO:0000256" key="2">
    <source>
        <dbReference type="SAM" id="Phobius"/>
    </source>
</evidence>
<reference evidence="4 5" key="1">
    <citation type="submission" date="2017-01" db="EMBL/GenBank/DDBJ databases">
        <authorList>
            <person name="Mah S.A."/>
            <person name="Swanson W.J."/>
            <person name="Moy G.W."/>
            <person name="Vacquier V.D."/>
        </authorList>
    </citation>
    <scope>NUCLEOTIDE SEQUENCE [LARGE SCALE GENOMIC DNA]</scope>
    <source>
        <strain evidence="4 5">DSM 45758</strain>
    </source>
</reference>
<feature type="transmembrane region" description="Helical" evidence="2">
    <location>
        <begin position="43"/>
        <end position="63"/>
    </location>
</feature>
<keyword evidence="2" id="KW-0472">Membrane</keyword>
<dbReference type="OrthoDB" id="3385673at2"/>
<gene>
    <name evidence="4" type="ORF">SAMN05444858_10748</name>
</gene>
<dbReference type="PROSITE" id="PS51173">
    <property type="entry name" value="CBM2"/>
    <property type="match status" value="1"/>
</dbReference>
<feature type="compositionally biased region" description="Pro residues" evidence="1">
    <location>
        <begin position="77"/>
        <end position="89"/>
    </location>
</feature>
<dbReference type="AlphaFoldDB" id="A0A1N6YVS3"/>
<dbReference type="EMBL" id="FTNF01000007">
    <property type="protein sequence ID" value="SIR18723.1"/>
    <property type="molecule type" value="Genomic_DNA"/>
</dbReference>
<proteinExistence type="predicted"/>
<dbReference type="SUPFAM" id="SSF49384">
    <property type="entry name" value="Carbohydrate-binding domain"/>
    <property type="match status" value="1"/>
</dbReference>
<dbReference type="InterPro" id="IPR012291">
    <property type="entry name" value="CBM2_carb-bd_dom_sf"/>
</dbReference>
<keyword evidence="5" id="KW-1185">Reference proteome</keyword>
<dbReference type="Gene3D" id="2.60.40.290">
    <property type="match status" value="1"/>
</dbReference>
<dbReference type="InterPro" id="IPR001919">
    <property type="entry name" value="CBD2"/>
</dbReference>
<dbReference type="InterPro" id="IPR008965">
    <property type="entry name" value="CBM2/CBM3_carb-bd_dom_sf"/>
</dbReference>
<evidence type="ECO:0000256" key="1">
    <source>
        <dbReference type="SAM" id="MobiDB-lite"/>
    </source>
</evidence>
<dbReference type="Proteomes" id="UP000186004">
    <property type="component" value="Unassembled WGS sequence"/>
</dbReference>
<dbReference type="GO" id="GO:0030247">
    <property type="term" value="F:polysaccharide binding"/>
    <property type="evidence" value="ECO:0007669"/>
    <property type="project" value="UniProtKB-UniRule"/>
</dbReference>
<dbReference type="GO" id="GO:0004553">
    <property type="term" value="F:hydrolase activity, hydrolyzing O-glycosyl compounds"/>
    <property type="evidence" value="ECO:0007669"/>
    <property type="project" value="InterPro"/>
</dbReference>
<organism evidence="4 5">
    <name type="scientific">Micromonospora avicenniae</name>
    <dbReference type="NCBI Taxonomy" id="1198245"/>
    <lineage>
        <taxon>Bacteria</taxon>
        <taxon>Bacillati</taxon>
        <taxon>Actinomycetota</taxon>
        <taxon>Actinomycetes</taxon>
        <taxon>Micromonosporales</taxon>
        <taxon>Micromonosporaceae</taxon>
        <taxon>Micromonospora</taxon>
    </lineage>
</organism>
<dbReference type="STRING" id="1198245.SAMN05444858_10748"/>
<feature type="region of interest" description="Disordered" evidence="1">
    <location>
        <begin position="74"/>
        <end position="128"/>
    </location>
</feature>
<evidence type="ECO:0000313" key="5">
    <source>
        <dbReference type="Proteomes" id="UP000186004"/>
    </source>
</evidence>
<accession>A0A1N6YVS3</accession>
<feature type="compositionally biased region" description="Low complexity" evidence="1">
    <location>
        <begin position="90"/>
        <end position="128"/>
    </location>
</feature>
<evidence type="ECO:0000259" key="3">
    <source>
        <dbReference type="PROSITE" id="PS51173"/>
    </source>
</evidence>
<feature type="domain" description="CBM2" evidence="3">
    <location>
        <begin position="127"/>
        <end position="237"/>
    </location>
</feature>